<gene>
    <name evidence="1" type="ORF">BQ3484_112</name>
</gene>
<dbReference type="Proteomes" id="UP000201465">
    <property type="component" value="Segment"/>
</dbReference>
<keyword evidence="2" id="KW-1185">Reference proteome</keyword>
<organism evidence="1 2">
    <name type="scientific">Cedratvirus A11</name>
    <dbReference type="NCBI Taxonomy" id="1903266"/>
    <lineage>
        <taxon>Viruses</taxon>
        <taxon>Pithoviruses</taxon>
        <taxon>Orthocedratvirinae</taxon>
        <taxon>Alphacedratvirus</taxon>
        <taxon>Alphacedratvirus aljazairmassiliense</taxon>
    </lineage>
</organism>
<evidence type="ECO:0000313" key="1">
    <source>
        <dbReference type="EMBL" id="SHO33180.1"/>
    </source>
</evidence>
<dbReference type="GeneID" id="30523055"/>
<evidence type="ECO:0000313" key="2">
    <source>
        <dbReference type="Proteomes" id="UP000201465"/>
    </source>
</evidence>
<dbReference type="RefSeq" id="YP_009329052.1">
    <property type="nucleotide sequence ID" value="NC_032108.1"/>
</dbReference>
<dbReference type="KEGG" id="vg:30523055"/>
<reference evidence="1 2" key="1">
    <citation type="submission" date="2016-11" db="EMBL/GenBank/DDBJ databases">
        <authorList>
            <consortium name="Urmite Genomes"/>
        </authorList>
    </citation>
    <scope>NUCLEOTIDE SEQUENCE [LARGE SCALE GENOMIC DNA]</scope>
    <source>
        <strain evidence="1 2">A11</strain>
    </source>
</reference>
<accession>A0A1M7XUE1</accession>
<dbReference type="EMBL" id="LT671577">
    <property type="protein sequence ID" value="SHO33180.1"/>
    <property type="molecule type" value="Genomic_DNA"/>
</dbReference>
<name>A0A1M7XUE1_9VIRU</name>
<protein>
    <submittedName>
        <fullName evidence="1">Uncharacterized protein</fullName>
    </submittedName>
</protein>
<proteinExistence type="predicted"/>
<sequence length="114" mass="12678">MDINQFLEILTSNLEVDEQVILDSLPEVSSKEDCEAAYQVLMDELEETKGCLENIGSVSSNSLIKEASTISLEKLNSDKTGIEHIYSSTLSAADKNPKYAKLCYSLLHDYLVNE</sequence>